<dbReference type="AlphaFoldDB" id="A0A845S7E2"/>
<evidence type="ECO:0000256" key="7">
    <source>
        <dbReference type="ARBA" id="ARBA00022723"/>
    </source>
</evidence>
<dbReference type="GO" id="GO:0034628">
    <property type="term" value="P:'de novo' NAD+ biosynthetic process from L-aspartate"/>
    <property type="evidence" value="ECO:0007669"/>
    <property type="project" value="TreeGrafter"/>
</dbReference>
<dbReference type="InterPro" id="IPR036094">
    <property type="entry name" value="NadA_sf"/>
</dbReference>
<keyword evidence="8" id="KW-0408">Iron</keyword>
<evidence type="ECO:0000256" key="1">
    <source>
        <dbReference type="ARBA" id="ARBA00001966"/>
    </source>
</evidence>
<protein>
    <recommendedName>
        <fullName evidence="3">quinolinate synthase</fullName>
        <ecNumber evidence="3">2.5.1.72</ecNumber>
    </recommendedName>
</protein>
<comment type="pathway">
    <text evidence="2">Cofactor biosynthesis; NAD(+) biosynthesis; quinolinate from iminoaspartate: step 1/1.</text>
</comment>
<dbReference type="GO" id="GO:0008987">
    <property type="term" value="F:quinolinate synthetase A activity"/>
    <property type="evidence" value="ECO:0007669"/>
    <property type="project" value="InterPro"/>
</dbReference>
<dbReference type="PANTHER" id="PTHR30573:SF0">
    <property type="entry name" value="QUINOLINATE SYNTHASE, CHLOROPLASTIC"/>
    <property type="match status" value="1"/>
</dbReference>
<dbReference type="Gene3D" id="3.40.50.10800">
    <property type="entry name" value="NadA-like"/>
    <property type="match status" value="2"/>
</dbReference>
<evidence type="ECO:0000256" key="6">
    <source>
        <dbReference type="ARBA" id="ARBA00022679"/>
    </source>
</evidence>
<keyword evidence="9" id="KW-0411">Iron-sulfur</keyword>
<accession>A0A845S7E2</accession>
<evidence type="ECO:0000256" key="8">
    <source>
        <dbReference type="ARBA" id="ARBA00023004"/>
    </source>
</evidence>
<dbReference type="SUPFAM" id="SSF142754">
    <property type="entry name" value="NadA-like"/>
    <property type="match status" value="1"/>
</dbReference>
<feature type="non-terminal residue" evidence="10">
    <location>
        <position position="1"/>
    </location>
</feature>
<organism evidence="10 11">
    <name type="scientific">Candidatus Fonsibacter lacus</name>
    <dbReference type="NCBI Taxonomy" id="2576439"/>
    <lineage>
        <taxon>Bacteria</taxon>
        <taxon>Pseudomonadati</taxon>
        <taxon>Pseudomonadota</taxon>
        <taxon>Alphaproteobacteria</taxon>
        <taxon>Candidatus Pelagibacterales</taxon>
        <taxon>Candidatus Pelagibacterales incertae sedis</taxon>
        <taxon>Candidatus Fonsibacter</taxon>
    </lineage>
</organism>
<name>A0A845S7E2_9PROT</name>
<dbReference type="GO" id="GO:0051539">
    <property type="term" value="F:4 iron, 4 sulfur cluster binding"/>
    <property type="evidence" value="ECO:0007669"/>
    <property type="project" value="UniProtKB-KW"/>
</dbReference>
<evidence type="ECO:0000256" key="5">
    <source>
        <dbReference type="ARBA" id="ARBA00022642"/>
    </source>
</evidence>
<proteinExistence type="predicted"/>
<evidence type="ECO:0000256" key="4">
    <source>
        <dbReference type="ARBA" id="ARBA00022485"/>
    </source>
</evidence>
<dbReference type="PANTHER" id="PTHR30573">
    <property type="entry name" value="QUINOLINATE SYNTHETASE A"/>
    <property type="match status" value="1"/>
</dbReference>
<sequence>VESLGVKEVIFLPDVYLAKYVASQTKVKIIPWHGKCMVHEQFTAEELNQLRKNYPDLVIVSHPECPPDVIKASDFTGSTSGMIQYVKNNKPKNVFLVTECSMSDNVQVENPATNFVRPCNLCPHMKKIQLPKIYDCLVNETNEVLIDKSIIEKARLPIERMIKVGRQSSLA</sequence>
<dbReference type="GO" id="GO:0005829">
    <property type="term" value="C:cytosol"/>
    <property type="evidence" value="ECO:0007669"/>
    <property type="project" value="TreeGrafter"/>
</dbReference>
<evidence type="ECO:0000313" key="10">
    <source>
        <dbReference type="EMBL" id="NCU62849.1"/>
    </source>
</evidence>
<dbReference type="UniPathway" id="UPA00253">
    <property type="reaction ID" value="UER00327"/>
</dbReference>
<comment type="caution">
    <text evidence="10">The sequence shown here is derived from an EMBL/GenBank/DDBJ whole genome shotgun (WGS) entry which is preliminary data.</text>
</comment>
<dbReference type="EC" id="2.5.1.72" evidence="3"/>
<dbReference type="EMBL" id="RGGN01000050">
    <property type="protein sequence ID" value="NCU62849.1"/>
    <property type="molecule type" value="Genomic_DNA"/>
</dbReference>
<gene>
    <name evidence="10" type="ORF">EBV78_01990</name>
</gene>
<dbReference type="InterPro" id="IPR003473">
    <property type="entry name" value="NadA"/>
</dbReference>
<evidence type="ECO:0000313" key="11">
    <source>
        <dbReference type="Proteomes" id="UP000572953"/>
    </source>
</evidence>
<evidence type="ECO:0000256" key="9">
    <source>
        <dbReference type="ARBA" id="ARBA00023014"/>
    </source>
</evidence>
<evidence type="ECO:0000256" key="2">
    <source>
        <dbReference type="ARBA" id="ARBA00005065"/>
    </source>
</evidence>
<evidence type="ECO:0000256" key="3">
    <source>
        <dbReference type="ARBA" id="ARBA00012669"/>
    </source>
</evidence>
<keyword evidence="5" id="KW-0662">Pyridine nucleotide biosynthesis</keyword>
<reference evidence="10 11" key="1">
    <citation type="submission" date="2018-10" db="EMBL/GenBank/DDBJ databases">
        <title>Iterative Subtractive Binning of Freshwater Chronoseries Metagenomes Recovers Nearly Complete Genomes from over Four Hundred Novel Species.</title>
        <authorList>
            <person name="Rodriguez-R L.M."/>
            <person name="Tsementzi D."/>
            <person name="Luo C."/>
            <person name="Konstantinidis K.T."/>
        </authorList>
    </citation>
    <scope>NUCLEOTIDE SEQUENCE [LARGE SCALE GENOMIC DNA]</scope>
    <source>
        <strain evidence="10">WB7_2B_003</strain>
    </source>
</reference>
<dbReference type="GO" id="GO:0046872">
    <property type="term" value="F:metal ion binding"/>
    <property type="evidence" value="ECO:0007669"/>
    <property type="project" value="UniProtKB-KW"/>
</dbReference>
<keyword evidence="7" id="KW-0479">Metal-binding</keyword>
<dbReference type="Proteomes" id="UP000572953">
    <property type="component" value="Unassembled WGS sequence"/>
</dbReference>
<keyword evidence="6" id="KW-0808">Transferase</keyword>
<comment type="cofactor">
    <cofactor evidence="1">
        <name>[4Fe-4S] cluster</name>
        <dbReference type="ChEBI" id="CHEBI:49883"/>
    </cofactor>
</comment>
<dbReference type="Pfam" id="PF02445">
    <property type="entry name" value="NadA"/>
    <property type="match status" value="1"/>
</dbReference>
<keyword evidence="4" id="KW-0004">4Fe-4S</keyword>